<dbReference type="EMBL" id="WJNA01000006">
    <property type="protein sequence ID" value="MRH08553.1"/>
    <property type="molecule type" value="Genomic_DNA"/>
</dbReference>
<dbReference type="GO" id="GO:0051276">
    <property type="term" value="P:chromosome organization"/>
    <property type="evidence" value="ECO:0007669"/>
    <property type="project" value="InterPro"/>
</dbReference>
<dbReference type="PANTHER" id="PTHR41328:SF2">
    <property type="entry name" value="TERMINASE SMALL SUBUNIT"/>
    <property type="match status" value="1"/>
</dbReference>
<feature type="domain" description="Terminase ATPase subunit N-terminal" evidence="4">
    <location>
        <begin position="11"/>
        <end position="45"/>
    </location>
</feature>
<dbReference type="Proteomes" id="UP000472879">
    <property type="component" value="Unassembled WGS sequence"/>
</dbReference>
<accession>A0A6L5P268</accession>
<gene>
    <name evidence="5" type="ORF">GIX81_03640</name>
</gene>
<dbReference type="InterPro" id="IPR005335">
    <property type="entry name" value="Terminase_ssu"/>
</dbReference>
<sequence length="279" mass="31753">MTKQEKAEKDYLAGMKYKDIAAKYEVSINTVKSWKKRNGWSRGAPKATKSVHPKQKSVHTKEKVAPSLPVPDLPDSDELNDRQKAFCLYYLQRYNATWAYQQAYGGNYTTAHTNGPRLLANACIKKYLSALKKQQSKDLYVTANDILKGYLQQATSDIADVLSFRTVKHLEFSKIRDKKGPYEDAGGRFRYVPKIDPETGKQAFYYENVIELKDSSMIDTSNIKSIRIDKGEPVIEMYDKQKAMQVLLDRLNVSENANDGLMIKFLPLKKGEENANDSS</sequence>
<feature type="region of interest" description="Disordered" evidence="3">
    <location>
        <begin position="38"/>
        <end position="75"/>
    </location>
</feature>
<dbReference type="InterPro" id="IPR010332">
    <property type="entry name" value="ATPase_terminase-su_N"/>
</dbReference>
<dbReference type="PANTHER" id="PTHR41328">
    <property type="entry name" value="TERMINASE SMALL SUBUNIT-RELATED"/>
    <property type="match status" value="1"/>
</dbReference>
<evidence type="ECO:0000256" key="3">
    <source>
        <dbReference type="SAM" id="MobiDB-lite"/>
    </source>
</evidence>
<evidence type="ECO:0000259" key="4">
    <source>
        <dbReference type="Pfam" id="PF06056"/>
    </source>
</evidence>
<feature type="compositionally biased region" description="Basic residues" evidence="3">
    <location>
        <begin position="49"/>
        <end position="58"/>
    </location>
</feature>
<keyword evidence="1" id="KW-1188">Viral release from host cell</keyword>
<name>A0A6L5P268_LIMRT</name>
<dbReference type="AlphaFoldDB" id="A0A6L5P268"/>
<evidence type="ECO:0000256" key="2">
    <source>
        <dbReference type="ARBA" id="ARBA00023219"/>
    </source>
</evidence>
<proteinExistence type="predicted"/>
<organism evidence="5 6">
    <name type="scientific">Limosilactobacillus reuteri</name>
    <name type="common">Lactobacillus reuteri</name>
    <dbReference type="NCBI Taxonomy" id="1598"/>
    <lineage>
        <taxon>Bacteria</taxon>
        <taxon>Bacillati</taxon>
        <taxon>Bacillota</taxon>
        <taxon>Bacilli</taxon>
        <taxon>Lactobacillales</taxon>
        <taxon>Lactobacillaceae</taxon>
        <taxon>Limosilactobacillus</taxon>
    </lineage>
</organism>
<keyword evidence="2" id="KW-0231">Viral genome packaging</keyword>
<protein>
    <submittedName>
        <fullName evidence="5">Terminase</fullName>
    </submittedName>
</protein>
<dbReference type="RefSeq" id="WP_153704694.1">
    <property type="nucleotide sequence ID" value="NZ_WJNA01000006.1"/>
</dbReference>
<dbReference type="Gene3D" id="1.10.10.1400">
    <property type="entry name" value="Terminase, small subunit, N-terminal DNA-binding domain, HTH motif"/>
    <property type="match status" value="1"/>
</dbReference>
<dbReference type="InterPro" id="IPR038713">
    <property type="entry name" value="Terminase_Gp1_N_sf"/>
</dbReference>
<dbReference type="InterPro" id="IPR052404">
    <property type="entry name" value="SPP1-like_terminase"/>
</dbReference>
<evidence type="ECO:0000313" key="6">
    <source>
        <dbReference type="Proteomes" id="UP000472879"/>
    </source>
</evidence>
<dbReference type="Pfam" id="PF06056">
    <property type="entry name" value="Terminase_5"/>
    <property type="match status" value="1"/>
</dbReference>
<reference evidence="5 6" key="1">
    <citation type="submission" date="2019-11" db="EMBL/GenBank/DDBJ databases">
        <title>Draft genome sequence of 12 host-associated Lactobacillus reuteri rodent strains.</title>
        <authorList>
            <person name="Zhang S."/>
            <person name="Ozcam M."/>
            <person name="Van Pijkeren J.P."/>
        </authorList>
    </citation>
    <scope>NUCLEOTIDE SEQUENCE [LARGE SCALE GENOMIC DNA]</scope>
    <source>
        <strain evidence="5 6">Lr4020</strain>
    </source>
</reference>
<evidence type="ECO:0000313" key="5">
    <source>
        <dbReference type="EMBL" id="MRH08553.1"/>
    </source>
</evidence>
<comment type="caution">
    <text evidence="5">The sequence shown here is derived from an EMBL/GenBank/DDBJ whole genome shotgun (WGS) entry which is preliminary data.</text>
</comment>
<evidence type="ECO:0000256" key="1">
    <source>
        <dbReference type="ARBA" id="ARBA00022612"/>
    </source>
</evidence>
<dbReference type="Pfam" id="PF03592">
    <property type="entry name" value="Terminase_2"/>
    <property type="match status" value="1"/>
</dbReference>